<dbReference type="Gene3D" id="1.10.10.60">
    <property type="entry name" value="Homeodomain-like"/>
    <property type="match status" value="2"/>
</dbReference>
<dbReference type="Pfam" id="PF12833">
    <property type="entry name" value="HTH_18"/>
    <property type="match status" value="1"/>
</dbReference>
<dbReference type="SMART" id="SM00342">
    <property type="entry name" value="HTH_ARAC"/>
    <property type="match status" value="1"/>
</dbReference>
<dbReference type="PROSITE" id="PS00041">
    <property type="entry name" value="HTH_ARAC_FAMILY_1"/>
    <property type="match status" value="1"/>
</dbReference>
<keyword evidence="6" id="KW-1185">Reference proteome</keyword>
<name>F0IZU2_ACIMA</name>
<dbReference type="PANTHER" id="PTHR46796">
    <property type="entry name" value="HTH-TYPE TRANSCRIPTIONAL ACTIVATOR RHAS-RELATED"/>
    <property type="match status" value="1"/>
</dbReference>
<evidence type="ECO:0000313" key="6">
    <source>
        <dbReference type="Proteomes" id="UP000007100"/>
    </source>
</evidence>
<dbReference type="InterPro" id="IPR018060">
    <property type="entry name" value="HTH_AraC"/>
</dbReference>
<dbReference type="InterPro" id="IPR020449">
    <property type="entry name" value="Tscrpt_reg_AraC-type_HTH"/>
</dbReference>
<dbReference type="EMBL" id="AP012035">
    <property type="protein sequence ID" value="BAJ81302.1"/>
    <property type="molecule type" value="Genomic_DNA"/>
</dbReference>
<keyword evidence="2" id="KW-0238">DNA-binding</keyword>
<dbReference type="PANTHER" id="PTHR46796:SF7">
    <property type="entry name" value="ARAC FAMILY TRANSCRIPTIONAL REGULATOR"/>
    <property type="match status" value="1"/>
</dbReference>
<dbReference type="InterPro" id="IPR018062">
    <property type="entry name" value="HTH_AraC-typ_CS"/>
</dbReference>
<evidence type="ECO:0000256" key="3">
    <source>
        <dbReference type="ARBA" id="ARBA00023163"/>
    </source>
</evidence>
<gene>
    <name evidence="5" type="ordered locus">ACMV_19550</name>
</gene>
<dbReference type="PROSITE" id="PS01124">
    <property type="entry name" value="HTH_ARAC_FAMILY_2"/>
    <property type="match status" value="1"/>
</dbReference>
<dbReference type="InterPro" id="IPR032783">
    <property type="entry name" value="AraC_lig"/>
</dbReference>
<evidence type="ECO:0000256" key="1">
    <source>
        <dbReference type="ARBA" id="ARBA00023015"/>
    </source>
</evidence>
<dbReference type="InterPro" id="IPR050204">
    <property type="entry name" value="AraC_XylS_family_regulators"/>
</dbReference>
<dbReference type="KEGG" id="amv:ACMV_19550"/>
<dbReference type="SUPFAM" id="SSF46689">
    <property type="entry name" value="Homeodomain-like"/>
    <property type="match status" value="2"/>
</dbReference>
<proteinExistence type="predicted"/>
<accession>F0IZU2</accession>
<dbReference type="GO" id="GO:0043565">
    <property type="term" value="F:sequence-specific DNA binding"/>
    <property type="evidence" value="ECO:0007669"/>
    <property type="project" value="InterPro"/>
</dbReference>
<feature type="domain" description="HTH araC/xylS-type" evidence="4">
    <location>
        <begin position="148"/>
        <end position="245"/>
    </location>
</feature>
<evidence type="ECO:0000256" key="2">
    <source>
        <dbReference type="ARBA" id="ARBA00023125"/>
    </source>
</evidence>
<dbReference type="InterPro" id="IPR009057">
    <property type="entry name" value="Homeodomain-like_sf"/>
</dbReference>
<dbReference type="Proteomes" id="UP000007100">
    <property type="component" value="Chromosome"/>
</dbReference>
<evidence type="ECO:0000259" key="4">
    <source>
        <dbReference type="PROSITE" id="PS01124"/>
    </source>
</evidence>
<keyword evidence="1" id="KW-0805">Transcription regulation</keyword>
<dbReference type="AlphaFoldDB" id="F0IZU2"/>
<dbReference type="PRINTS" id="PR00032">
    <property type="entry name" value="HTHARAC"/>
</dbReference>
<organism evidence="5 6">
    <name type="scientific">Acidiphilium multivorum (strain DSM 11245 / JCM 8867 / NBRC 100883 / AIU 301)</name>
    <dbReference type="NCBI Taxonomy" id="926570"/>
    <lineage>
        <taxon>Bacteria</taxon>
        <taxon>Pseudomonadati</taxon>
        <taxon>Pseudomonadota</taxon>
        <taxon>Alphaproteobacteria</taxon>
        <taxon>Acetobacterales</taxon>
        <taxon>Acidocellaceae</taxon>
        <taxon>Acidiphilium</taxon>
    </lineage>
</organism>
<protein>
    <submittedName>
        <fullName evidence="5">AraC family transcriptional regulator</fullName>
    </submittedName>
</protein>
<sequence>MEGREALTLGVNDFVLIPAAVDCIMMSLHPEAEEMPLSEPVRLPSGEFRLGDLAGPANVRNLIGHCEFASPDAALLVSLLPELVHVRGQSNLATLVALVGEEDRANKPGQGIVLAHLLEVMLIEALRSAAEFGASPGLLRGLADGRLAVAIRRMHEAPERAWSAAELAKEAALSRSAFFERFNREVGLAPMEYLLTWRMALAKRLLRNGYRVAEVAAQVGYQSASSFSVAFSQREGVPPARYAREVAEGISL</sequence>
<dbReference type="GO" id="GO:0003700">
    <property type="term" value="F:DNA-binding transcription factor activity"/>
    <property type="evidence" value="ECO:0007669"/>
    <property type="project" value="InterPro"/>
</dbReference>
<evidence type="ECO:0000313" key="5">
    <source>
        <dbReference type="EMBL" id="BAJ81302.1"/>
    </source>
</evidence>
<dbReference type="Pfam" id="PF12852">
    <property type="entry name" value="Cupin_6"/>
    <property type="match status" value="1"/>
</dbReference>
<reference evidence="5 6" key="1">
    <citation type="submission" date="2010-12" db="EMBL/GenBank/DDBJ databases">
        <title>Whole genome sequence of Acidiphilium multivorum AIU301.</title>
        <authorList>
            <person name="Narita-Yamada S."/>
            <person name="Nakamura S."/>
            <person name="Ito N."/>
            <person name="Takarada H."/>
            <person name="Katano Y."/>
            <person name="Nakazawa H."/>
            <person name="Hosoyama A."/>
            <person name="Yamada R."/>
            <person name="Fujita N."/>
        </authorList>
    </citation>
    <scope>NUCLEOTIDE SEQUENCE [LARGE SCALE GENOMIC DNA]</scope>
    <source>
        <strain evidence="6">DSM 11245 / JCM 8867 / AIU301</strain>
    </source>
</reference>
<dbReference type="HOGENOM" id="CLU_000445_81_0_5"/>
<keyword evidence="3" id="KW-0804">Transcription</keyword>